<dbReference type="PANTHER" id="PTHR13554:SF10">
    <property type="entry name" value="26S PROTEASOME NON-ATPASE REGULATORY SUBUNIT 5"/>
    <property type="match status" value="1"/>
</dbReference>
<name>A0A137PEE1_CONC2</name>
<organism evidence="1 2">
    <name type="scientific">Conidiobolus coronatus (strain ATCC 28846 / CBS 209.66 / NRRL 28638)</name>
    <name type="common">Delacroixia coronata</name>
    <dbReference type="NCBI Taxonomy" id="796925"/>
    <lineage>
        <taxon>Eukaryota</taxon>
        <taxon>Fungi</taxon>
        <taxon>Fungi incertae sedis</taxon>
        <taxon>Zoopagomycota</taxon>
        <taxon>Entomophthoromycotina</taxon>
        <taxon>Entomophthoromycetes</taxon>
        <taxon>Entomophthorales</taxon>
        <taxon>Ancylistaceae</taxon>
        <taxon>Conidiobolus</taxon>
    </lineage>
</organism>
<evidence type="ECO:0008006" key="3">
    <source>
        <dbReference type="Google" id="ProtNLM"/>
    </source>
</evidence>
<dbReference type="AlphaFoldDB" id="A0A137PEE1"/>
<dbReference type="OrthoDB" id="10250600at2759"/>
<reference evidence="1 2" key="1">
    <citation type="journal article" date="2015" name="Genome Biol. Evol.">
        <title>Phylogenomic analyses indicate that early fungi evolved digesting cell walls of algal ancestors of land plants.</title>
        <authorList>
            <person name="Chang Y."/>
            <person name="Wang S."/>
            <person name="Sekimoto S."/>
            <person name="Aerts A.L."/>
            <person name="Choi C."/>
            <person name="Clum A."/>
            <person name="LaButti K.M."/>
            <person name="Lindquist E.A."/>
            <person name="Yee Ngan C."/>
            <person name="Ohm R.A."/>
            <person name="Salamov A.A."/>
            <person name="Grigoriev I.V."/>
            <person name="Spatafora J.W."/>
            <person name="Berbee M.L."/>
        </authorList>
    </citation>
    <scope>NUCLEOTIDE SEQUENCE [LARGE SCALE GENOMIC DNA]</scope>
    <source>
        <strain evidence="1 2">NRRL 28638</strain>
    </source>
</reference>
<dbReference type="Proteomes" id="UP000070444">
    <property type="component" value="Unassembled WGS sequence"/>
</dbReference>
<dbReference type="InterPro" id="IPR019538">
    <property type="entry name" value="PSMD5"/>
</dbReference>
<dbReference type="GO" id="GO:0043248">
    <property type="term" value="P:proteasome assembly"/>
    <property type="evidence" value="ECO:0007669"/>
    <property type="project" value="InterPro"/>
</dbReference>
<keyword evidence="2" id="KW-1185">Reference proteome</keyword>
<dbReference type="EMBL" id="KQ964438">
    <property type="protein sequence ID" value="KXN73369.1"/>
    <property type="molecule type" value="Genomic_DNA"/>
</dbReference>
<dbReference type="PANTHER" id="PTHR13554">
    <property type="entry name" value="26S PROTEASOME NON-ATPASE REGULATORY SUBUNIT 5-RELATED"/>
    <property type="match status" value="1"/>
</dbReference>
<dbReference type="SUPFAM" id="SSF48371">
    <property type="entry name" value="ARM repeat"/>
    <property type="match status" value="1"/>
</dbReference>
<dbReference type="Pfam" id="PF10508">
    <property type="entry name" value="Proteasom_PSMB"/>
    <property type="match status" value="1"/>
</dbReference>
<protein>
    <recommendedName>
        <fullName evidence="3">26S proteasome non-ATPase regulatory subunit 5</fullName>
    </recommendedName>
</protein>
<accession>A0A137PEE1</accession>
<sequence>MDNSEPFNITILSEMVDFPITDLTSMARAIRTLGERLVPNSAAKSAKITEKLSLPSILSLLQYGNDDLSDATSTLIQRLLEPLPVSVILSQFKDWINEGLTSESDQLKALALSVWVNREHDINSLQLILNTYGTQLLDCIANTESPKVAQLAIKPFVASANDESTLSIILSPPTIDSIHKLFSRGAIVKTRVLDLLIQMASVSKSTYLKLKESNLFSNIDSCIDSDDLLLKLNTLEILVSASGSHLGKSFLDDFNFQQKIWNNLENHPTNMTPESLESLCYCAELKFIAQSWKLYPVDNELSTLIIKKLEYSLQDKFNNDIKEAAVYSYGIIGGTPAGMIALNKQKTSLRKFVRFSRSTVDRLKVECLRTFALMMGSKKSPSDESSELIESLIALYNLLAENGNMPGEFVKLAQNPIEPIKIASYDFLFNLSSYHWGIKELVDSSVFMKFLFNRSLDSTYLGMKMKYKIVGTILANHDKPSPILDEKLIEQFKNYLSQGEFYSESVPEVATQNL</sequence>
<dbReference type="GO" id="GO:0005829">
    <property type="term" value="C:cytosol"/>
    <property type="evidence" value="ECO:0007669"/>
    <property type="project" value="TreeGrafter"/>
</dbReference>
<dbReference type="InterPro" id="IPR016024">
    <property type="entry name" value="ARM-type_fold"/>
</dbReference>
<dbReference type="STRING" id="796925.A0A137PEE1"/>
<proteinExistence type="predicted"/>
<evidence type="ECO:0000313" key="1">
    <source>
        <dbReference type="EMBL" id="KXN73369.1"/>
    </source>
</evidence>
<evidence type="ECO:0000313" key="2">
    <source>
        <dbReference type="Proteomes" id="UP000070444"/>
    </source>
</evidence>
<gene>
    <name evidence="1" type="ORF">CONCODRAFT_15600</name>
</gene>